<evidence type="ECO:0000313" key="3">
    <source>
        <dbReference type="Proteomes" id="UP001237595"/>
    </source>
</evidence>
<keyword evidence="3" id="KW-1185">Reference proteome</keyword>
<comment type="caution">
    <text evidence="2">The sequence shown here is derived from an EMBL/GenBank/DDBJ whole genome shotgun (WGS) entry which is preliminary data.</text>
</comment>
<dbReference type="Proteomes" id="UP001237595">
    <property type="component" value="Unassembled WGS sequence"/>
</dbReference>
<gene>
    <name evidence="2" type="ORF">QFW96_09015</name>
</gene>
<feature type="region of interest" description="Disordered" evidence="1">
    <location>
        <begin position="43"/>
        <end position="102"/>
    </location>
</feature>
<sequence length="122" mass="13108">MGLPLRSVTVDTCGISCFASELDIFDMAWVVWLTIAPAPVATGSSNAATSTPARTHSPNIFNSTPLRTPAPITKVSARSGHRPRDAAHIRTPAHRSQRSERTTGFRCAEAIGIVSLCRQPVR</sequence>
<dbReference type="EMBL" id="JASAOF010000003">
    <property type="protein sequence ID" value="MDI2028749.1"/>
    <property type="molecule type" value="Genomic_DNA"/>
</dbReference>
<accession>A0ABT6PLD5</accession>
<proteinExistence type="predicted"/>
<protein>
    <submittedName>
        <fullName evidence="2">Uncharacterized protein</fullName>
    </submittedName>
</protein>
<name>A0ABT6PLD5_9PSEU</name>
<feature type="compositionally biased region" description="Polar residues" evidence="1">
    <location>
        <begin position="43"/>
        <end position="66"/>
    </location>
</feature>
<reference evidence="2 3" key="1">
    <citation type="submission" date="2023-04" db="EMBL/GenBank/DDBJ databases">
        <title>Draft genome sequence of Saccharopolyspora sp. TS4A08 isolated from sweet potato rhizospheric soil.</title>
        <authorList>
            <person name="Suksaard P."/>
            <person name="Duangmal K."/>
        </authorList>
    </citation>
    <scope>NUCLEOTIDE SEQUENCE [LARGE SCALE GENOMIC DNA]</scope>
    <source>
        <strain evidence="2 3">TS4A08</strain>
    </source>
</reference>
<evidence type="ECO:0000313" key="2">
    <source>
        <dbReference type="EMBL" id="MDI2028749.1"/>
    </source>
</evidence>
<evidence type="ECO:0000256" key="1">
    <source>
        <dbReference type="SAM" id="MobiDB-lite"/>
    </source>
</evidence>
<organism evidence="2 3">
    <name type="scientific">Saccharopolyspora ipomoeae</name>
    <dbReference type="NCBI Taxonomy" id="3042027"/>
    <lineage>
        <taxon>Bacteria</taxon>
        <taxon>Bacillati</taxon>
        <taxon>Actinomycetota</taxon>
        <taxon>Actinomycetes</taxon>
        <taxon>Pseudonocardiales</taxon>
        <taxon>Pseudonocardiaceae</taxon>
        <taxon>Saccharopolyspora</taxon>
    </lineage>
</organism>